<feature type="domain" description="N-acetyltransferase" evidence="1">
    <location>
        <begin position="7"/>
        <end position="157"/>
    </location>
</feature>
<dbReference type="PANTHER" id="PTHR43415">
    <property type="entry name" value="SPERMIDINE N(1)-ACETYLTRANSFERASE"/>
    <property type="match status" value="1"/>
</dbReference>
<dbReference type="EMBL" id="CP010086">
    <property type="protein sequence ID" value="AJG96707.1"/>
    <property type="molecule type" value="Genomic_DNA"/>
</dbReference>
<evidence type="ECO:0000313" key="3">
    <source>
        <dbReference type="Proteomes" id="UP000031866"/>
    </source>
</evidence>
<name>A0A0B5QFG4_CLOBE</name>
<dbReference type="PROSITE" id="PS51186">
    <property type="entry name" value="GNAT"/>
    <property type="match status" value="1"/>
</dbReference>
<dbReference type="Gene3D" id="3.40.630.30">
    <property type="match status" value="1"/>
</dbReference>
<dbReference type="RefSeq" id="WP_041893254.1">
    <property type="nucleotide sequence ID" value="NZ_CP010086.2"/>
</dbReference>
<sequence>MLSGSKVHLRVLKKEDVSILFKLHSEEKVKKYNIIIDSMDNKVDLRKALSIVNEDDNLIGFVTYKEKGYYSRIYCIGITIGSEYWGRSYGVDSIKTLLRYLFKKLNAMKVELYVASYNIRAIHCYKKCGFIEEHIKRYSSYIDREYIDIIIMGIIREGYNSYLKCEDGKYV</sequence>
<keyword evidence="2" id="KW-0808">Transferase</keyword>
<dbReference type="AlphaFoldDB" id="A0A0B5QFG4"/>
<dbReference type="PANTHER" id="PTHR43415:SF3">
    <property type="entry name" value="GNAT-FAMILY ACETYLTRANSFERASE"/>
    <property type="match status" value="1"/>
</dbReference>
<gene>
    <name evidence="2" type="ORF">LF65_00011</name>
</gene>
<dbReference type="InterPro" id="IPR016181">
    <property type="entry name" value="Acyl_CoA_acyltransferase"/>
</dbReference>
<dbReference type="InterPro" id="IPR000182">
    <property type="entry name" value="GNAT_dom"/>
</dbReference>
<evidence type="ECO:0000313" key="2">
    <source>
        <dbReference type="EMBL" id="AJG96707.1"/>
    </source>
</evidence>
<organism evidence="2 3">
    <name type="scientific">Clostridium beijerinckii</name>
    <name type="common">Clostridium MP</name>
    <dbReference type="NCBI Taxonomy" id="1520"/>
    <lineage>
        <taxon>Bacteria</taxon>
        <taxon>Bacillati</taxon>
        <taxon>Bacillota</taxon>
        <taxon>Clostridia</taxon>
        <taxon>Eubacteriales</taxon>
        <taxon>Clostridiaceae</taxon>
        <taxon>Clostridium</taxon>
    </lineage>
</organism>
<proteinExistence type="predicted"/>
<dbReference type="GO" id="GO:0016747">
    <property type="term" value="F:acyltransferase activity, transferring groups other than amino-acyl groups"/>
    <property type="evidence" value="ECO:0007669"/>
    <property type="project" value="InterPro"/>
</dbReference>
<dbReference type="Proteomes" id="UP000031866">
    <property type="component" value="Chromosome"/>
</dbReference>
<dbReference type="SUPFAM" id="SSF55729">
    <property type="entry name" value="Acyl-CoA N-acyltransferases (Nat)"/>
    <property type="match status" value="1"/>
</dbReference>
<dbReference type="KEGG" id="cbei:LF65_00011"/>
<dbReference type="Pfam" id="PF00583">
    <property type="entry name" value="Acetyltransf_1"/>
    <property type="match status" value="1"/>
</dbReference>
<evidence type="ECO:0000259" key="1">
    <source>
        <dbReference type="PROSITE" id="PS51186"/>
    </source>
</evidence>
<protein>
    <submittedName>
        <fullName evidence="2">GCN5 family acetyltransferase</fullName>
    </submittedName>
</protein>
<reference evidence="3" key="1">
    <citation type="submission" date="2014-12" db="EMBL/GenBank/DDBJ databases">
        <title>Genome sequence of Clostridium beijerinckii strain 59B.</title>
        <authorList>
            <person name="Little G.T."/>
            <person name="Minton N.P."/>
        </authorList>
    </citation>
    <scope>NUCLEOTIDE SEQUENCE [LARGE SCALE GENOMIC DNA]</scope>
    <source>
        <strain evidence="3">59B</strain>
    </source>
</reference>
<dbReference type="STRING" id="1520.LF65_00011"/>
<dbReference type="OrthoDB" id="9795206at2"/>
<accession>A0A0B5QFG4</accession>